<dbReference type="PANTHER" id="PTHR30399">
    <property type="entry name" value="UNCHARACTERIZED PROTEIN YGJP"/>
    <property type="match status" value="1"/>
</dbReference>
<dbReference type="InterPro" id="IPR002725">
    <property type="entry name" value="YgjP-like_metallopeptidase"/>
</dbReference>
<evidence type="ECO:0000313" key="3">
    <source>
        <dbReference type="Proteomes" id="UP000198615"/>
    </source>
</evidence>
<keyword evidence="3" id="KW-1185">Reference proteome</keyword>
<dbReference type="Pfam" id="PF01863">
    <property type="entry name" value="YgjP-like"/>
    <property type="match status" value="1"/>
</dbReference>
<organism evidence="2 3">
    <name type="scientific">Thalassobaculum litoreum DSM 18839</name>
    <dbReference type="NCBI Taxonomy" id="1123362"/>
    <lineage>
        <taxon>Bacteria</taxon>
        <taxon>Pseudomonadati</taxon>
        <taxon>Pseudomonadota</taxon>
        <taxon>Alphaproteobacteria</taxon>
        <taxon>Rhodospirillales</taxon>
        <taxon>Thalassobaculaceae</taxon>
        <taxon>Thalassobaculum</taxon>
    </lineage>
</organism>
<dbReference type="OrthoDB" id="9795402at2"/>
<accession>A0A8G2EYT8</accession>
<dbReference type="PANTHER" id="PTHR30399:SF1">
    <property type="entry name" value="UTP PYROPHOSPHATASE"/>
    <property type="match status" value="1"/>
</dbReference>
<dbReference type="CDD" id="cd07344">
    <property type="entry name" value="M48_yhfN_like"/>
    <property type="match status" value="1"/>
</dbReference>
<protein>
    <recommendedName>
        <fullName evidence="1">YgjP-like metallopeptidase domain-containing protein</fullName>
    </recommendedName>
</protein>
<evidence type="ECO:0000259" key="1">
    <source>
        <dbReference type="Pfam" id="PF01863"/>
    </source>
</evidence>
<dbReference type="EMBL" id="FNBW01000006">
    <property type="protein sequence ID" value="SDF77841.1"/>
    <property type="molecule type" value="Genomic_DNA"/>
</dbReference>
<name>A0A8G2EYT8_9PROT</name>
<dbReference type="Gene3D" id="3.30.2010.10">
    <property type="entry name" value="Metalloproteases ('zincins'), catalytic domain"/>
    <property type="match status" value="1"/>
</dbReference>
<dbReference type="AlphaFoldDB" id="A0A8G2EYT8"/>
<comment type="caution">
    <text evidence="2">The sequence shown here is derived from an EMBL/GenBank/DDBJ whole genome shotgun (WGS) entry which is preliminary data.</text>
</comment>
<evidence type="ECO:0000313" key="2">
    <source>
        <dbReference type="EMBL" id="SDF77841.1"/>
    </source>
</evidence>
<sequence>MTRTAPLEQDILVLTDTDGTEIPVPVRRSARARRMLLRVDPVRGGPELVLPAGARIDAARTFATRNLGWLRARLAHLPARTSFVHGAVVPILGREHVIRHRPDQRGGVWRVEDPGGSVELHVSGAGDHLARRVTDFLKGEARRTIAPRAKLHAATLNRRVGRVTVRDTATRWGSCSSRGDLSFSWRLVLAPEEVLDYVVAHEAAHLVEMNHSDRFWALVERLMPDYSRPRAWLKRHGSKLHAYG</sequence>
<dbReference type="InterPro" id="IPR053136">
    <property type="entry name" value="UTP_pyrophosphatase-like"/>
</dbReference>
<proteinExistence type="predicted"/>
<reference evidence="2 3" key="1">
    <citation type="submission" date="2016-10" db="EMBL/GenBank/DDBJ databases">
        <authorList>
            <person name="Varghese N."/>
            <person name="Submissions S."/>
        </authorList>
    </citation>
    <scope>NUCLEOTIDE SEQUENCE [LARGE SCALE GENOMIC DNA]</scope>
    <source>
        <strain evidence="2 3">DSM 18839</strain>
    </source>
</reference>
<feature type="domain" description="YgjP-like metallopeptidase" evidence="1">
    <location>
        <begin position="34"/>
        <end position="236"/>
    </location>
</feature>
<gene>
    <name evidence="2" type="ORF">SAMN05660686_02331</name>
</gene>
<dbReference type="Proteomes" id="UP000198615">
    <property type="component" value="Unassembled WGS sequence"/>
</dbReference>
<dbReference type="RefSeq" id="WP_093150402.1">
    <property type="nucleotide sequence ID" value="NZ_FNBW01000006.1"/>
</dbReference>